<dbReference type="PATRIC" id="fig|1440763.5.peg.607"/>
<evidence type="ECO:0000313" key="3">
    <source>
        <dbReference type="Proteomes" id="UP000182987"/>
    </source>
</evidence>
<gene>
    <name evidence="2" type="ORF">BJI69_16325</name>
</gene>
<dbReference type="PANTHER" id="PTHR37461:SF1">
    <property type="entry name" value="ANTI-SIGMA-K FACTOR RSKA"/>
    <property type="match status" value="1"/>
</dbReference>
<dbReference type="OrthoDB" id="5298046at2"/>
<evidence type="ECO:0000259" key="1">
    <source>
        <dbReference type="Pfam" id="PF10099"/>
    </source>
</evidence>
<accession>A0A0G9HFJ1</accession>
<dbReference type="GO" id="GO:0016989">
    <property type="term" value="F:sigma factor antagonist activity"/>
    <property type="evidence" value="ECO:0007669"/>
    <property type="project" value="TreeGrafter"/>
</dbReference>
<protein>
    <recommendedName>
        <fullName evidence="1">Anti-sigma K factor RskA C-terminal domain-containing protein</fullName>
    </recommendedName>
</protein>
<organism evidence="2 3">
    <name type="scientific">Luteibacter rhizovicinus DSM 16549</name>
    <dbReference type="NCBI Taxonomy" id="1440763"/>
    <lineage>
        <taxon>Bacteria</taxon>
        <taxon>Pseudomonadati</taxon>
        <taxon>Pseudomonadota</taxon>
        <taxon>Gammaproteobacteria</taxon>
        <taxon>Lysobacterales</taxon>
        <taxon>Rhodanobacteraceae</taxon>
        <taxon>Luteibacter</taxon>
    </lineage>
</organism>
<proteinExistence type="predicted"/>
<dbReference type="GO" id="GO:0006417">
    <property type="term" value="P:regulation of translation"/>
    <property type="evidence" value="ECO:0007669"/>
    <property type="project" value="TreeGrafter"/>
</dbReference>
<dbReference type="Pfam" id="PF10099">
    <property type="entry name" value="RskA_C"/>
    <property type="match status" value="1"/>
</dbReference>
<sequence>MNSSFESDKDNLRYAEYALGLLDADARAAVAREVQSNPEAAAAVALWQRHFTPLAMEVTDVAPPAHVWAGIRRRLAFDKAATVSGTSRSRASAWDSLGLWRWIGVGATAVAACLIVVTLNRPVAPSVAVHPSVLMVSTIAGDNGVAGWTATMDIDRSELLVVPASPAAVAADRNTELWLIPAGGAPISVGVFPPGDPKRFHLDKALLDRLGPTAALAVSLEPVGGSPTGQPTGPVIAKGAIRAA</sequence>
<dbReference type="AlphaFoldDB" id="A0A0G9HFJ1"/>
<dbReference type="InterPro" id="IPR018764">
    <property type="entry name" value="RskA_C"/>
</dbReference>
<dbReference type="PANTHER" id="PTHR37461">
    <property type="entry name" value="ANTI-SIGMA-K FACTOR RSKA"/>
    <property type="match status" value="1"/>
</dbReference>
<reference evidence="3" key="1">
    <citation type="submission" date="2016-09" db="EMBL/GenBank/DDBJ databases">
        <authorList>
            <person name="Lysoe E."/>
        </authorList>
    </citation>
    <scope>NUCLEOTIDE SEQUENCE [LARGE SCALE GENOMIC DNA]</scope>
    <source>
        <strain evidence="3">LJ96T</strain>
    </source>
</reference>
<dbReference type="GO" id="GO:0005886">
    <property type="term" value="C:plasma membrane"/>
    <property type="evidence" value="ECO:0007669"/>
    <property type="project" value="InterPro"/>
</dbReference>
<dbReference type="KEGG" id="lrz:BJI69_16325"/>
<dbReference type="InterPro" id="IPR051474">
    <property type="entry name" value="Anti-sigma-K/W_factor"/>
</dbReference>
<dbReference type="Proteomes" id="UP000182987">
    <property type="component" value="Chromosome"/>
</dbReference>
<dbReference type="STRING" id="1440763.BJI69_16325"/>
<keyword evidence="3" id="KW-1185">Reference proteome</keyword>
<dbReference type="EMBL" id="CP017480">
    <property type="protein sequence ID" value="APG05311.1"/>
    <property type="molecule type" value="Genomic_DNA"/>
</dbReference>
<evidence type="ECO:0000313" key="2">
    <source>
        <dbReference type="EMBL" id="APG05311.1"/>
    </source>
</evidence>
<dbReference type="RefSeq" id="WP_046966565.1">
    <property type="nucleotide sequence ID" value="NZ_CP017480.1"/>
</dbReference>
<feature type="domain" description="Anti-sigma K factor RskA C-terminal" evidence="1">
    <location>
        <begin position="108"/>
        <end position="235"/>
    </location>
</feature>
<name>A0A0G9HFJ1_9GAMM</name>